<dbReference type="PANTHER" id="PTHR30336">
    <property type="entry name" value="INNER MEMBRANE PROTEIN, PROBABLE PERMEASE"/>
    <property type="match status" value="1"/>
</dbReference>
<dbReference type="InterPro" id="IPR003848">
    <property type="entry name" value="DUF218"/>
</dbReference>
<gene>
    <name evidence="2" type="ORF">EPA93_42795</name>
</gene>
<evidence type="ECO:0000313" key="2">
    <source>
        <dbReference type="EMBL" id="QBD82348.1"/>
    </source>
</evidence>
<dbReference type="InterPro" id="IPR014729">
    <property type="entry name" value="Rossmann-like_a/b/a_fold"/>
</dbReference>
<protein>
    <submittedName>
        <fullName evidence="2">YdcF family protein</fullName>
    </submittedName>
</protein>
<dbReference type="GO" id="GO:0005886">
    <property type="term" value="C:plasma membrane"/>
    <property type="evidence" value="ECO:0007669"/>
    <property type="project" value="TreeGrafter"/>
</dbReference>
<reference evidence="2 3" key="1">
    <citation type="submission" date="2019-01" db="EMBL/GenBank/DDBJ databases">
        <title>Ktedonosporobacter rubrisoli SCAWS-G2.</title>
        <authorList>
            <person name="Huang Y."/>
            <person name="Yan B."/>
        </authorList>
    </citation>
    <scope>NUCLEOTIDE SEQUENCE [LARGE SCALE GENOMIC DNA]</scope>
    <source>
        <strain evidence="2 3">SCAWS-G2</strain>
    </source>
</reference>
<dbReference type="OrthoDB" id="9782395at2"/>
<dbReference type="PANTHER" id="PTHR30336:SF20">
    <property type="entry name" value="DUF218 DOMAIN-CONTAINING PROTEIN"/>
    <property type="match status" value="1"/>
</dbReference>
<sequence>MSWSGVQILLNSKRGSLHIIQAKNTLKKIGSAILVPLLLWLIFFLKGKQFALKDRLRKADALVVLTGTRGNIKFLEGKIRTAANLYKKGWAPILIASGKFSAKSTDKATLVPLEELQAACKNKRIEENYIPIAAKICDTSLGAAYIRDQAIKMDIPQDVILVEDESLHTRENAEYTLNILKKYHMQRIILITSPFHQLRTYLTFAKVFQAHNIEIINYHADTEEWHPATWFLSAKNRKLVKSERERIKKYRAKGDLL</sequence>
<evidence type="ECO:0000313" key="3">
    <source>
        <dbReference type="Proteomes" id="UP000290365"/>
    </source>
</evidence>
<dbReference type="EMBL" id="CP035758">
    <property type="protein sequence ID" value="QBD82348.1"/>
    <property type="molecule type" value="Genomic_DNA"/>
</dbReference>
<dbReference type="CDD" id="cd06259">
    <property type="entry name" value="YdcF-like"/>
    <property type="match status" value="1"/>
</dbReference>
<dbReference type="AlphaFoldDB" id="A0A4P6K2B6"/>
<dbReference type="InterPro" id="IPR051599">
    <property type="entry name" value="Cell_Envelope_Assoc"/>
</dbReference>
<name>A0A4P6K2B6_KTERU</name>
<keyword evidence="3" id="KW-1185">Reference proteome</keyword>
<evidence type="ECO:0000259" key="1">
    <source>
        <dbReference type="Pfam" id="PF02698"/>
    </source>
</evidence>
<dbReference type="Pfam" id="PF02698">
    <property type="entry name" value="DUF218"/>
    <property type="match status" value="1"/>
</dbReference>
<feature type="domain" description="DUF218" evidence="1">
    <location>
        <begin position="60"/>
        <end position="230"/>
    </location>
</feature>
<dbReference type="KEGG" id="kbs:EPA93_42795"/>
<dbReference type="Gene3D" id="3.40.50.620">
    <property type="entry name" value="HUPs"/>
    <property type="match status" value="1"/>
</dbReference>
<dbReference type="Proteomes" id="UP000290365">
    <property type="component" value="Chromosome"/>
</dbReference>
<proteinExistence type="predicted"/>
<accession>A0A4P6K2B6</accession>
<organism evidence="2 3">
    <name type="scientific">Ktedonosporobacter rubrisoli</name>
    <dbReference type="NCBI Taxonomy" id="2509675"/>
    <lineage>
        <taxon>Bacteria</taxon>
        <taxon>Bacillati</taxon>
        <taxon>Chloroflexota</taxon>
        <taxon>Ktedonobacteria</taxon>
        <taxon>Ktedonobacterales</taxon>
        <taxon>Ktedonosporobacteraceae</taxon>
        <taxon>Ktedonosporobacter</taxon>
    </lineage>
</organism>